<protein>
    <recommendedName>
        <fullName evidence="12">Proline--tRNA ligase</fullName>
        <ecNumber evidence="12">6.1.1.15</ecNumber>
    </recommendedName>
    <alternativeName>
        <fullName evidence="12">Prolyl-tRNA synthetase</fullName>
        <shortName evidence="12">ProRS</shortName>
    </alternativeName>
</protein>
<dbReference type="InterPro" id="IPR002314">
    <property type="entry name" value="aa-tRNA-synt_IIb"/>
</dbReference>
<evidence type="ECO:0000256" key="3">
    <source>
        <dbReference type="ARBA" id="ARBA00022490"/>
    </source>
</evidence>
<evidence type="ECO:0000256" key="8">
    <source>
        <dbReference type="ARBA" id="ARBA00023146"/>
    </source>
</evidence>
<dbReference type="InterPro" id="IPR033730">
    <property type="entry name" value="ProRS_core_prok"/>
</dbReference>
<dbReference type="InterPro" id="IPR004154">
    <property type="entry name" value="Anticodon-bd"/>
</dbReference>
<dbReference type="HAMAP" id="MF_01569">
    <property type="entry name" value="Pro_tRNA_synth_type1"/>
    <property type="match status" value="1"/>
</dbReference>
<comment type="domain">
    <text evidence="12">Consists of three domains: the N-terminal catalytic domain, the editing domain and the C-terminal anticodon-binding domain.</text>
</comment>
<name>A0A7C1ZMY6_DESA2</name>
<evidence type="ECO:0000256" key="9">
    <source>
        <dbReference type="ARBA" id="ARBA00047671"/>
    </source>
</evidence>
<keyword evidence="3 12" id="KW-0963">Cytoplasm</keyword>
<dbReference type="Gene3D" id="3.40.50.800">
    <property type="entry name" value="Anticodon-binding domain"/>
    <property type="match status" value="1"/>
</dbReference>
<dbReference type="EMBL" id="DRIH01000090">
    <property type="protein sequence ID" value="HEC67729.1"/>
    <property type="molecule type" value="Genomic_DNA"/>
</dbReference>
<accession>A0A7C1ZMY6</accession>
<comment type="subcellular location">
    <subcellularLocation>
        <location evidence="1 12">Cytoplasm</location>
    </subcellularLocation>
</comment>
<dbReference type="InterPro" id="IPR023717">
    <property type="entry name" value="Pro-tRNA-Synthase_IIa_type1"/>
</dbReference>
<dbReference type="Pfam" id="PF04073">
    <property type="entry name" value="tRNA_edit"/>
    <property type="match status" value="1"/>
</dbReference>
<keyword evidence="7 12" id="KW-0648">Protein biosynthesis</keyword>
<dbReference type="FunFam" id="3.30.930.10:FF:000066">
    <property type="entry name" value="Proline--tRNA ligase"/>
    <property type="match status" value="1"/>
</dbReference>
<evidence type="ECO:0000256" key="5">
    <source>
        <dbReference type="ARBA" id="ARBA00022741"/>
    </source>
</evidence>
<dbReference type="InterPro" id="IPR007214">
    <property type="entry name" value="YbaK/aa-tRNA-synth-assoc-dom"/>
</dbReference>
<dbReference type="CDD" id="cd04334">
    <property type="entry name" value="ProRS-INS"/>
    <property type="match status" value="1"/>
</dbReference>
<dbReference type="PANTHER" id="PTHR42753">
    <property type="entry name" value="MITOCHONDRIAL RIBOSOME PROTEIN L39/PROLYL-TRNA LIGASE FAMILY MEMBER"/>
    <property type="match status" value="1"/>
</dbReference>
<keyword evidence="6 12" id="KW-0067">ATP-binding</keyword>
<comment type="similarity">
    <text evidence="11 12">Belongs to the class-II aminoacyl-tRNA synthetase family. ProS type 1 subfamily.</text>
</comment>
<dbReference type="PIRSF" id="PIRSF001535">
    <property type="entry name" value="ProRS_1"/>
    <property type="match status" value="1"/>
</dbReference>
<dbReference type="AlphaFoldDB" id="A0A7C1ZMY6"/>
<reference evidence="14" key="1">
    <citation type="journal article" date="2020" name="mSystems">
        <title>Genome- and Community-Level Interaction Insights into Carbon Utilization and Element Cycling Functions of Hydrothermarchaeota in Hydrothermal Sediment.</title>
        <authorList>
            <person name="Zhou Z."/>
            <person name="Liu Y."/>
            <person name="Xu W."/>
            <person name="Pan J."/>
            <person name="Luo Z.H."/>
            <person name="Li M."/>
        </authorList>
    </citation>
    <scope>NUCLEOTIDE SEQUENCE [LARGE SCALE GENOMIC DNA]</scope>
    <source>
        <strain evidence="14">HyVt-389</strain>
    </source>
</reference>
<dbReference type="InterPro" id="IPR004500">
    <property type="entry name" value="Pro-tRNA-synth_IIa_bac-type"/>
</dbReference>
<sequence>MYYSRYFLPTLKETPSEAEINSHRLMLRAGMIRKLTAGIYSYLPFGLTALRKVENIVREEMNRAGAQEVLLPTVQPAELWQASGRWERYGKELLRFKDRHERFYCMGPTHEEVITDLVRKEVRSYRDLPLNLYQIQTKFRDEIRPRFGLMRSREFIMKDGYSFDIDDRNAEKTYWQMYDVYKNIFTRCDLDFKVVEAETGTIGGSFSHEFMVLAEVGEDTIVFCQNCDYAANIEKAEVITPAISPSERPKSRKEIHTPNKHTVEEITKFLNVSPQKIVKTIIYLADEKPVAVLVRGDHDINEIKLQRLLDCKTLIMAPPGIVKNLTKAEVGFAGPIGLNIPIIADNSLKNMVNFVTGANKTDYHFINVNLDDFKISQFADVRFITPEDRCPRCRGELEFKKGIEVGHIFKLGTKYSEALKATYLDAQGKEQFIIMGCYGIGIGRTLAAIIEQHHDENGIIFPLSIAPFQIYLLAIDTKNQKVLETAEKLYGQLSSHWQVFYDNRDERPGIKFKDADLIGIPLRITLGRDLKKEKVEVKIRKTGETLLIPITELKLNIEKIMQTL</sequence>
<dbReference type="SUPFAM" id="SSF55681">
    <property type="entry name" value="Class II aaRS and biotin synthetases"/>
    <property type="match status" value="1"/>
</dbReference>
<evidence type="ECO:0000313" key="14">
    <source>
        <dbReference type="EMBL" id="HEC67729.1"/>
    </source>
</evidence>
<evidence type="ECO:0000256" key="6">
    <source>
        <dbReference type="ARBA" id="ARBA00022840"/>
    </source>
</evidence>
<comment type="function">
    <text evidence="10 12">Catalyzes the attachment of proline to tRNA(Pro) in a two-step reaction: proline is first activated by ATP to form Pro-AMP and then transferred to the acceptor end of tRNA(Pro). As ProRS can inadvertently accommodate and process non-cognate amino acids such as alanine and cysteine, to avoid such errors it has two additional distinct editing activities against alanine. One activity is designated as 'pretransfer' editing and involves the tRNA(Pro)-independent hydrolysis of activated Ala-AMP. The other activity is designated 'posttransfer' editing and involves deacylation of mischarged Ala-tRNA(Pro). The misacylated Cys-tRNA(Pro) is not edited by ProRS.</text>
</comment>
<evidence type="ECO:0000256" key="7">
    <source>
        <dbReference type="ARBA" id="ARBA00022917"/>
    </source>
</evidence>
<dbReference type="NCBIfam" id="NF006625">
    <property type="entry name" value="PRK09194.1"/>
    <property type="match status" value="1"/>
</dbReference>
<dbReference type="EC" id="6.1.1.15" evidence="12"/>
<dbReference type="InterPro" id="IPR036621">
    <property type="entry name" value="Anticodon-bd_dom_sf"/>
</dbReference>
<dbReference type="GO" id="GO:0005524">
    <property type="term" value="F:ATP binding"/>
    <property type="evidence" value="ECO:0007669"/>
    <property type="project" value="UniProtKB-UniRule"/>
</dbReference>
<evidence type="ECO:0000256" key="2">
    <source>
        <dbReference type="ARBA" id="ARBA00011738"/>
    </source>
</evidence>
<proteinExistence type="inferred from homology"/>
<dbReference type="GO" id="GO:0005829">
    <property type="term" value="C:cytosol"/>
    <property type="evidence" value="ECO:0007669"/>
    <property type="project" value="TreeGrafter"/>
</dbReference>
<evidence type="ECO:0000256" key="10">
    <source>
        <dbReference type="ARBA" id="ARBA00053664"/>
    </source>
</evidence>
<dbReference type="Proteomes" id="UP000885738">
    <property type="component" value="Unassembled WGS sequence"/>
</dbReference>
<evidence type="ECO:0000256" key="11">
    <source>
        <dbReference type="ARBA" id="ARBA00060755"/>
    </source>
</evidence>
<dbReference type="CDD" id="cd00779">
    <property type="entry name" value="ProRS_core_prok"/>
    <property type="match status" value="1"/>
</dbReference>
<keyword evidence="5 12" id="KW-0547">Nucleotide-binding</keyword>
<dbReference type="InterPro" id="IPR006195">
    <property type="entry name" value="aa-tRNA-synth_II"/>
</dbReference>
<dbReference type="PANTHER" id="PTHR42753:SF2">
    <property type="entry name" value="PROLINE--TRNA LIGASE"/>
    <property type="match status" value="1"/>
</dbReference>
<keyword evidence="8 12" id="KW-0030">Aminoacyl-tRNA synthetase</keyword>
<dbReference type="NCBIfam" id="TIGR00409">
    <property type="entry name" value="proS_fam_II"/>
    <property type="match status" value="1"/>
</dbReference>
<dbReference type="GO" id="GO:0006433">
    <property type="term" value="P:prolyl-tRNA aminoacylation"/>
    <property type="evidence" value="ECO:0007669"/>
    <property type="project" value="UniProtKB-UniRule"/>
</dbReference>
<dbReference type="Pfam" id="PF00587">
    <property type="entry name" value="tRNA-synt_2b"/>
    <property type="match status" value="1"/>
</dbReference>
<organism evidence="14">
    <name type="scientific">Desulfofervidus auxilii</name>
    <dbReference type="NCBI Taxonomy" id="1621989"/>
    <lineage>
        <taxon>Bacteria</taxon>
        <taxon>Pseudomonadati</taxon>
        <taxon>Thermodesulfobacteriota</taxon>
        <taxon>Candidatus Desulfofervidia</taxon>
        <taxon>Candidatus Desulfofervidales</taxon>
        <taxon>Candidatus Desulfofervidaceae</taxon>
        <taxon>Candidatus Desulfofervidus</taxon>
    </lineage>
</organism>
<dbReference type="Pfam" id="PF03129">
    <property type="entry name" value="HGTP_anticodon"/>
    <property type="match status" value="1"/>
</dbReference>
<dbReference type="PROSITE" id="PS50862">
    <property type="entry name" value="AA_TRNA_LIGASE_II"/>
    <property type="match status" value="1"/>
</dbReference>
<evidence type="ECO:0000259" key="13">
    <source>
        <dbReference type="PROSITE" id="PS50862"/>
    </source>
</evidence>
<dbReference type="Gene3D" id="3.30.930.10">
    <property type="entry name" value="Bira Bifunctional Protein, Domain 2"/>
    <property type="match status" value="2"/>
</dbReference>
<dbReference type="InterPro" id="IPR045864">
    <property type="entry name" value="aa-tRNA-synth_II/BPL/LPL"/>
</dbReference>
<evidence type="ECO:0000256" key="4">
    <source>
        <dbReference type="ARBA" id="ARBA00022598"/>
    </source>
</evidence>
<dbReference type="GO" id="GO:0004827">
    <property type="term" value="F:proline-tRNA ligase activity"/>
    <property type="evidence" value="ECO:0007669"/>
    <property type="project" value="UniProtKB-UniRule"/>
</dbReference>
<dbReference type="InterPro" id="IPR036754">
    <property type="entry name" value="YbaK/aa-tRNA-synt-asso_dom_sf"/>
</dbReference>
<evidence type="ECO:0000256" key="12">
    <source>
        <dbReference type="HAMAP-Rule" id="MF_01569"/>
    </source>
</evidence>
<feature type="domain" description="Aminoacyl-transfer RNA synthetases class-II family profile" evidence="13">
    <location>
        <begin position="38"/>
        <end position="462"/>
    </location>
</feature>
<comment type="subunit">
    <text evidence="2 12">Homodimer.</text>
</comment>
<dbReference type="FunFam" id="3.30.930.10:FF:000065">
    <property type="entry name" value="Proline--tRNA ligase"/>
    <property type="match status" value="1"/>
</dbReference>
<dbReference type="InterPro" id="IPR044140">
    <property type="entry name" value="ProRS_anticodon_short"/>
</dbReference>
<comment type="caution">
    <text evidence="14">The sequence shown here is derived from an EMBL/GenBank/DDBJ whole genome shotgun (WGS) entry which is preliminary data.</text>
</comment>
<gene>
    <name evidence="12" type="primary">proS</name>
    <name evidence="14" type="ORF">ENI35_02795</name>
</gene>
<dbReference type="InterPro" id="IPR050062">
    <property type="entry name" value="Pro-tRNA_synthetase"/>
</dbReference>
<dbReference type="CDD" id="cd00861">
    <property type="entry name" value="ProRS_anticodon_short"/>
    <property type="match status" value="1"/>
</dbReference>
<dbReference type="SUPFAM" id="SSF55826">
    <property type="entry name" value="YbaK/ProRS associated domain"/>
    <property type="match status" value="1"/>
</dbReference>
<evidence type="ECO:0000256" key="1">
    <source>
        <dbReference type="ARBA" id="ARBA00004496"/>
    </source>
</evidence>
<comment type="catalytic activity">
    <reaction evidence="9 12">
        <text>tRNA(Pro) + L-proline + ATP = L-prolyl-tRNA(Pro) + AMP + diphosphate</text>
        <dbReference type="Rhea" id="RHEA:14305"/>
        <dbReference type="Rhea" id="RHEA-COMP:9700"/>
        <dbReference type="Rhea" id="RHEA-COMP:9702"/>
        <dbReference type="ChEBI" id="CHEBI:30616"/>
        <dbReference type="ChEBI" id="CHEBI:33019"/>
        <dbReference type="ChEBI" id="CHEBI:60039"/>
        <dbReference type="ChEBI" id="CHEBI:78442"/>
        <dbReference type="ChEBI" id="CHEBI:78532"/>
        <dbReference type="ChEBI" id="CHEBI:456215"/>
        <dbReference type="EC" id="6.1.1.15"/>
    </reaction>
</comment>
<dbReference type="PRINTS" id="PR01046">
    <property type="entry name" value="TRNASYNTHPRO"/>
</dbReference>
<keyword evidence="4 12" id="KW-0436">Ligase</keyword>
<dbReference type="InterPro" id="IPR002316">
    <property type="entry name" value="Pro-tRNA-ligase_IIa"/>
</dbReference>
<dbReference type="SUPFAM" id="SSF52954">
    <property type="entry name" value="Class II aaRS ABD-related"/>
    <property type="match status" value="1"/>
</dbReference>
<dbReference type="GO" id="GO:0002161">
    <property type="term" value="F:aminoacyl-tRNA deacylase activity"/>
    <property type="evidence" value="ECO:0007669"/>
    <property type="project" value="InterPro"/>
</dbReference>